<organism evidence="8 9">
    <name type="scientific">Mariniblastus fucicola</name>
    <dbReference type="NCBI Taxonomy" id="980251"/>
    <lineage>
        <taxon>Bacteria</taxon>
        <taxon>Pseudomonadati</taxon>
        <taxon>Planctomycetota</taxon>
        <taxon>Planctomycetia</taxon>
        <taxon>Pirellulales</taxon>
        <taxon>Pirellulaceae</taxon>
        <taxon>Mariniblastus</taxon>
    </lineage>
</organism>
<dbReference type="CDD" id="cd02440">
    <property type="entry name" value="AdoMet_MTases"/>
    <property type="match status" value="1"/>
</dbReference>
<proteinExistence type="inferred from homology"/>
<sequence length="456" mass="51198">MSHVSPQLSQSISRSRSADSIQPHFPAGDWEVGPLNAGSDDAQASRFQERLLERFSRLKHGSINLFQGGQRFQLGDAPSELSANILVSDSAFYRRILMGGTIGSAETYMDGLWSCSDLTSLIRIMIRNIDQVSSLNKAVSRIRTMIWRLKHAARKNSVQGSKRNIVEHYDLGNDFYKLFLDPTMNYSSGIFDQKAAAGKFSTAEDALHAASLTKMDRICQKLNLQPGDEVLEIGTGWGAMAVHMASHYGCHVTTTTISEEQYRLACERVEVAEMQHRVTVLKQDYRTLTGQYDKIVSIEMVEAVGHEFMNGFFAKCSSLLRDDGAMCLQAITMSPQNWKEYLRSVDFIRAYVFPGGCLPTVGSLHAAAADATNMRMLHTEDMTPHYATTLNHWKRRFLSRLEAVRSLGYDENLIRMWNFYLSYCEAGFEERRVHCVQTMFGKPGSKIDVSTSMSGA</sequence>
<dbReference type="InterPro" id="IPR029063">
    <property type="entry name" value="SAM-dependent_MTases_sf"/>
</dbReference>
<dbReference type="Proteomes" id="UP000322214">
    <property type="component" value="Chromosome"/>
</dbReference>
<name>A0A5B9PG88_9BACT</name>
<dbReference type="KEGG" id="mff:MFFC18_17620"/>
<dbReference type="PANTHER" id="PTHR43667">
    <property type="entry name" value="CYCLOPROPANE-FATTY-ACYL-PHOSPHOLIPID SYNTHASE"/>
    <property type="match status" value="1"/>
</dbReference>
<dbReference type="RefSeq" id="WP_084417290.1">
    <property type="nucleotide sequence ID" value="NZ_CP042912.1"/>
</dbReference>
<reference evidence="8 9" key="1">
    <citation type="submission" date="2019-08" db="EMBL/GenBank/DDBJ databases">
        <title>Deep-cultivation of Planctomycetes and their phenomic and genomic characterization uncovers novel biology.</title>
        <authorList>
            <person name="Wiegand S."/>
            <person name="Jogler M."/>
            <person name="Boedeker C."/>
            <person name="Pinto D."/>
            <person name="Vollmers J."/>
            <person name="Rivas-Marin E."/>
            <person name="Kohn T."/>
            <person name="Peeters S.H."/>
            <person name="Heuer A."/>
            <person name="Rast P."/>
            <person name="Oberbeckmann S."/>
            <person name="Bunk B."/>
            <person name="Jeske O."/>
            <person name="Meyerdierks A."/>
            <person name="Storesund J.E."/>
            <person name="Kallscheuer N."/>
            <person name="Luecker S."/>
            <person name="Lage O.M."/>
            <person name="Pohl T."/>
            <person name="Merkel B.J."/>
            <person name="Hornburger P."/>
            <person name="Mueller R.-W."/>
            <person name="Bruemmer F."/>
            <person name="Labrenz M."/>
            <person name="Spormann A.M."/>
            <person name="Op den Camp H."/>
            <person name="Overmann J."/>
            <person name="Amann R."/>
            <person name="Jetten M.S.M."/>
            <person name="Mascher T."/>
            <person name="Medema M.H."/>
            <person name="Devos D.P."/>
            <person name="Kaster A.-K."/>
            <person name="Ovreas L."/>
            <person name="Rohde M."/>
            <person name="Galperin M.Y."/>
            <person name="Jogler C."/>
        </authorList>
    </citation>
    <scope>NUCLEOTIDE SEQUENCE [LARGE SCALE GENOMIC DNA]</scope>
    <source>
        <strain evidence="8 9">FC18</strain>
    </source>
</reference>
<keyword evidence="2 8" id="KW-0489">Methyltransferase</keyword>
<dbReference type="GO" id="GO:0032259">
    <property type="term" value="P:methylation"/>
    <property type="evidence" value="ECO:0007669"/>
    <property type="project" value="UniProtKB-KW"/>
</dbReference>
<dbReference type="InterPro" id="IPR003333">
    <property type="entry name" value="CMAS"/>
</dbReference>
<evidence type="ECO:0000313" key="9">
    <source>
        <dbReference type="Proteomes" id="UP000322214"/>
    </source>
</evidence>
<dbReference type="PIRSF" id="PIRSF003085">
    <property type="entry name" value="CMAS"/>
    <property type="match status" value="1"/>
</dbReference>
<dbReference type="InterPro" id="IPR050723">
    <property type="entry name" value="CFA/CMAS"/>
</dbReference>
<evidence type="ECO:0000256" key="7">
    <source>
        <dbReference type="SAM" id="MobiDB-lite"/>
    </source>
</evidence>
<dbReference type="EC" id="2.1.1.79" evidence="8"/>
<dbReference type="OrthoDB" id="9782855at2"/>
<evidence type="ECO:0000256" key="3">
    <source>
        <dbReference type="ARBA" id="ARBA00022679"/>
    </source>
</evidence>
<dbReference type="GO" id="GO:0008825">
    <property type="term" value="F:cyclopropane-fatty-acyl-phospholipid synthase activity"/>
    <property type="evidence" value="ECO:0007669"/>
    <property type="project" value="UniProtKB-EC"/>
</dbReference>
<dbReference type="EMBL" id="CP042912">
    <property type="protein sequence ID" value="QEG21901.1"/>
    <property type="molecule type" value="Genomic_DNA"/>
</dbReference>
<keyword evidence="3 8" id="KW-0808">Transferase</keyword>
<evidence type="ECO:0000313" key="8">
    <source>
        <dbReference type="EMBL" id="QEG21901.1"/>
    </source>
</evidence>
<evidence type="ECO:0000256" key="4">
    <source>
        <dbReference type="ARBA" id="ARBA00022691"/>
    </source>
</evidence>
<accession>A0A5B9PG88</accession>
<dbReference type="AlphaFoldDB" id="A0A5B9PG88"/>
<evidence type="ECO:0000256" key="1">
    <source>
        <dbReference type="ARBA" id="ARBA00010815"/>
    </source>
</evidence>
<evidence type="ECO:0000256" key="6">
    <source>
        <dbReference type="PIRSR" id="PIRSR003085-1"/>
    </source>
</evidence>
<dbReference type="Pfam" id="PF02353">
    <property type="entry name" value="CMAS"/>
    <property type="match status" value="1"/>
</dbReference>
<keyword evidence="5" id="KW-0443">Lipid metabolism</keyword>
<keyword evidence="4" id="KW-0949">S-adenosyl-L-methionine</keyword>
<dbReference type="GO" id="GO:0008610">
    <property type="term" value="P:lipid biosynthetic process"/>
    <property type="evidence" value="ECO:0007669"/>
    <property type="project" value="InterPro"/>
</dbReference>
<dbReference type="STRING" id="980251.GCA_001642875_03363"/>
<dbReference type="SUPFAM" id="SSF53335">
    <property type="entry name" value="S-adenosyl-L-methionine-dependent methyltransferases"/>
    <property type="match status" value="1"/>
</dbReference>
<protein>
    <submittedName>
        <fullName evidence="8">Cyclopropane-fatty-acyl-phospholipid synthase</fullName>
        <ecNumber evidence="8">2.1.1.79</ecNumber>
    </submittedName>
</protein>
<keyword evidence="9" id="KW-1185">Reference proteome</keyword>
<feature type="region of interest" description="Disordered" evidence="7">
    <location>
        <begin position="1"/>
        <end position="20"/>
    </location>
</feature>
<dbReference type="Gene3D" id="3.40.50.150">
    <property type="entry name" value="Vaccinia Virus protein VP39"/>
    <property type="match status" value="1"/>
</dbReference>
<comment type="similarity">
    <text evidence="1">Belongs to the CFA/CMAS family.</text>
</comment>
<feature type="active site" evidence="6">
    <location>
        <position position="424"/>
    </location>
</feature>
<evidence type="ECO:0000256" key="2">
    <source>
        <dbReference type="ARBA" id="ARBA00022603"/>
    </source>
</evidence>
<gene>
    <name evidence="8" type="primary">cfa_2</name>
    <name evidence="8" type="ORF">MFFC18_17620</name>
</gene>
<dbReference type="PANTHER" id="PTHR43667:SF2">
    <property type="entry name" value="FATTY ACID C-METHYL TRANSFERASE"/>
    <property type="match status" value="1"/>
</dbReference>
<evidence type="ECO:0000256" key="5">
    <source>
        <dbReference type="ARBA" id="ARBA00023098"/>
    </source>
</evidence>